<reference evidence="6" key="1">
    <citation type="journal article" date="2021" name="Nat. Commun.">
        <title>Genetic determinants of endophytism in the Arabidopsis root mycobiome.</title>
        <authorList>
            <person name="Mesny F."/>
            <person name="Miyauchi S."/>
            <person name="Thiergart T."/>
            <person name="Pickel B."/>
            <person name="Atanasova L."/>
            <person name="Karlsson M."/>
            <person name="Huettel B."/>
            <person name="Barry K.W."/>
            <person name="Haridas S."/>
            <person name="Chen C."/>
            <person name="Bauer D."/>
            <person name="Andreopoulos W."/>
            <person name="Pangilinan J."/>
            <person name="LaButti K."/>
            <person name="Riley R."/>
            <person name="Lipzen A."/>
            <person name="Clum A."/>
            <person name="Drula E."/>
            <person name="Henrissat B."/>
            <person name="Kohler A."/>
            <person name="Grigoriev I.V."/>
            <person name="Martin F.M."/>
            <person name="Hacquard S."/>
        </authorList>
    </citation>
    <scope>NUCLEOTIDE SEQUENCE</scope>
    <source>
        <strain evidence="6">MPI-CAGE-CH-0243</strain>
    </source>
</reference>
<dbReference type="GO" id="GO:0140662">
    <property type="term" value="F:ATP-dependent protein folding chaperone"/>
    <property type="evidence" value="ECO:0007669"/>
    <property type="project" value="InterPro"/>
</dbReference>
<dbReference type="Gene3D" id="3.90.640.10">
    <property type="entry name" value="Actin, Chain A, domain 4"/>
    <property type="match status" value="1"/>
</dbReference>
<dbReference type="AlphaFoldDB" id="A0A9P9IYR3"/>
<keyword evidence="5" id="KW-0175">Coiled coil</keyword>
<protein>
    <submittedName>
        <fullName evidence="6">Heat shock protein 70 family</fullName>
    </submittedName>
</protein>
<dbReference type="SUPFAM" id="SSF53067">
    <property type="entry name" value="Actin-like ATPase domain"/>
    <property type="match status" value="2"/>
</dbReference>
<name>A0A9P9IYR3_9PLEO</name>
<keyword evidence="3 4" id="KW-0067">ATP-binding</keyword>
<dbReference type="Proteomes" id="UP000700596">
    <property type="component" value="Unassembled WGS sequence"/>
</dbReference>
<dbReference type="OrthoDB" id="3765576at2759"/>
<accession>A0A9P9IYR3</accession>
<keyword evidence="6" id="KW-0346">Stress response</keyword>
<dbReference type="Pfam" id="PF00012">
    <property type="entry name" value="HSP70"/>
    <property type="match status" value="1"/>
</dbReference>
<evidence type="ECO:0000313" key="6">
    <source>
        <dbReference type="EMBL" id="KAH7135364.1"/>
    </source>
</evidence>
<comment type="similarity">
    <text evidence="1 4">Belongs to the heat shock protein 70 family.</text>
</comment>
<dbReference type="PANTHER" id="PTHR19375">
    <property type="entry name" value="HEAT SHOCK PROTEIN 70KDA"/>
    <property type="match status" value="1"/>
</dbReference>
<evidence type="ECO:0000256" key="2">
    <source>
        <dbReference type="ARBA" id="ARBA00022741"/>
    </source>
</evidence>
<evidence type="ECO:0000256" key="3">
    <source>
        <dbReference type="ARBA" id="ARBA00022840"/>
    </source>
</evidence>
<feature type="coiled-coil region" evidence="5">
    <location>
        <begin position="174"/>
        <end position="201"/>
    </location>
</feature>
<dbReference type="InterPro" id="IPR013126">
    <property type="entry name" value="Hsp_70_fam"/>
</dbReference>
<dbReference type="PRINTS" id="PR00301">
    <property type="entry name" value="HEATSHOCK70"/>
</dbReference>
<organism evidence="6 7">
    <name type="scientific">Dendryphion nanum</name>
    <dbReference type="NCBI Taxonomy" id="256645"/>
    <lineage>
        <taxon>Eukaryota</taxon>
        <taxon>Fungi</taxon>
        <taxon>Dikarya</taxon>
        <taxon>Ascomycota</taxon>
        <taxon>Pezizomycotina</taxon>
        <taxon>Dothideomycetes</taxon>
        <taxon>Pleosporomycetidae</taxon>
        <taxon>Pleosporales</taxon>
        <taxon>Torulaceae</taxon>
        <taxon>Dendryphion</taxon>
    </lineage>
</organism>
<evidence type="ECO:0000256" key="4">
    <source>
        <dbReference type="RuleBase" id="RU003322"/>
    </source>
</evidence>
<evidence type="ECO:0000256" key="1">
    <source>
        <dbReference type="ARBA" id="ARBA00007381"/>
    </source>
</evidence>
<dbReference type="Gene3D" id="3.30.420.40">
    <property type="match status" value="2"/>
</dbReference>
<proteinExistence type="inferred from homology"/>
<comment type="caution">
    <text evidence="6">The sequence shown here is derived from an EMBL/GenBank/DDBJ whole genome shotgun (WGS) entry which is preliminary data.</text>
</comment>
<dbReference type="SUPFAM" id="SSF100920">
    <property type="entry name" value="Heat shock protein 70kD (HSP70), peptide-binding domain"/>
    <property type="match status" value="1"/>
</dbReference>
<dbReference type="InterPro" id="IPR029047">
    <property type="entry name" value="HSP70_peptide-bd_sf"/>
</dbReference>
<dbReference type="InterPro" id="IPR043129">
    <property type="entry name" value="ATPase_NBD"/>
</dbReference>
<dbReference type="FunFam" id="3.30.420.40:FF:000028">
    <property type="entry name" value="heat shock 70 kDa protein-like"/>
    <property type="match status" value="1"/>
</dbReference>
<keyword evidence="2 4" id="KW-0547">Nucleotide-binding</keyword>
<gene>
    <name evidence="6" type="ORF">B0J11DRAFT_611316</name>
</gene>
<keyword evidence="7" id="KW-1185">Reference proteome</keyword>
<dbReference type="Gene3D" id="2.60.34.10">
    <property type="entry name" value="Substrate Binding Domain Of DNAk, Chain A, domain 1"/>
    <property type="match status" value="1"/>
</dbReference>
<dbReference type="EMBL" id="JAGMWT010000002">
    <property type="protein sequence ID" value="KAH7135364.1"/>
    <property type="molecule type" value="Genomic_DNA"/>
</dbReference>
<sequence length="501" mass="55605">MSSSSLPFNVSNDSYRGVVHYLNGDVSNSTAAYRPDPETTTSIVRHLKKLASDHLNTTTIQAIMTVPSWFNDEQRAAVKDCGDRAGLEVLRVIHESTAATLAYEFNRPNIEGEYFFLTVNMGGTSLDVTTTLLEEGVYEIVGAAGNFGLGGERVNDLWADHIVDLIKNKNGIDLRDNSTVIDQLKLEIERAKRALSTQESVTISIPEVYEGENFEQIFSQTEFENMMTPLLKQAVPSIEHAIENARLSKSEVTDVVLAGGAMHMPLLRNLISEYFSKDNVPVRILSHINVTEAVAIGAALQGTVFAEPQFEGCTMTFDVTPLSMGVEIAGGLMDRVVLRGTTLPTKKSRYYTTVVDDQESMTFKIYQGERLMTDNNTYLGKLPSLPLSKGKRGTIKVDLSFTVDPGGDFVNVTASEWPTNESGHPIVSLTLNRTQMGVSDYERIERVVEDAEKYYDEDLVIKEHIEAEVKASIASPEGRKIDGDDWEFVKWVDVELDHEEL</sequence>
<dbReference type="FunFam" id="3.90.640.10:FF:000003">
    <property type="entry name" value="Molecular chaperone DnaK"/>
    <property type="match status" value="1"/>
</dbReference>
<dbReference type="GO" id="GO:0005524">
    <property type="term" value="F:ATP binding"/>
    <property type="evidence" value="ECO:0007669"/>
    <property type="project" value="UniProtKB-KW"/>
</dbReference>
<evidence type="ECO:0000256" key="5">
    <source>
        <dbReference type="SAM" id="Coils"/>
    </source>
</evidence>
<evidence type="ECO:0000313" key="7">
    <source>
        <dbReference type="Proteomes" id="UP000700596"/>
    </source>
</evidence>